<feature type="region of interest" description="Disordered" evidence="1">
    <location>
        <begin position="141"/>
        <end position="177"/>
    </location>
</feature>
<protein>
    <recommendedName>
        <fullName evidence="2">Suppressor APC domain-containing protein</fullName>
    </recommendedName>
</protein>
<comment type="caution">
    <text evidence="3">The sequence shown here is derived from an EMBL/GenBank/DDBJ whole genome shotgun (WGS) entry which is preliminary data.</text>
</comment>
<dbReference type="PANTHER" id="PTHR14907">
    <property type="entry name" value="FI14130P"/>
    <property type="match status" value="1"/>
</dbReference>
<evidence type="ECO:0000313" key="3">
    <source>
        <dbReference type="EMBL" id="CAK9251890.1"/>
    </source>
</evidence>
<accession>A0ABP0VEH3</accession>
<feature type="domain" description="Suppressor APC" evidence="2">
    <location>
        <begin position="1"/>
        <end position="64"/>
    </location>
</feature>
<organism evidence="3 4">
    <name type="scientific">Sphagnum jensenii</name>
    <dbReference type="NCBI Taxonomy" id="128206"/>
    <lineage>
        <taxon>Eukaryota</taxon>
        <taxon>Viridiplantae</taxon>
        <taxon>Streptophyta</taxon>
        <taxon>Embryophyta</taxon>
        <taxon>Bryophyta</taxon>
        <taxon>Sphagnophytina</taxon>
        <taxon>Sphagnopsida</taxon>
        <taxon>Sphagnales</taxon>
        <taxon>Sphagnaceae</taxon>
        <taxon>Sphagnum</taxon>
    </lineage>
</organism>
<feature type="compositionally biased region" description="Pro residues" evidence="1">
    <location>
        <begin position="82"/>
        <end position="97"/>
    </location>
</feature>
<dbReference type="Proteomes" id="UP001497444">
    <property type="component" value="Unassembled WGS sequence"/>
</dbReference>
<dbReference type="InterPro" id="IPR057953">
    <property type="entry name" value="SAPC2_N"/>
</dbReference>
<evidence type="ECO:0000259" key="2">
    <source>
        <dbReference type="Pfam" id="PF25825"/>
    </source>
</evidence>
<sequence>MDNSRTGAVRYADIASQWEEDETDPYFPKGLINCLSKVTLPNGLLTFDRFCAGIKLCLLKNQVDIINNNDDNNNGITTLQSLPPPVTSAPPPPPLIPSPVGLDPLMPSLPPPVPPHQSPPALISSKPLSQPSYHLITKMTTSVSSSIPTPEAMQQKKPTASVSPVPPQPLHKNYCQQ</sequence>
<reference evidence="3" key="1">
    <citation type="submission" date="2024-02" db="EMBL/GenBank/DDBJ databases">
        <authorList>
            <consortium name="ELIXIR-Norway"/>
            <consortium name="Elixir Norway"/>
        </authorList>
    </citation>
    <scope>NUCLEOTIDE SEQUENCE</scope>
</reference>
<proteinExistence type="predicted"/>
<feature type="region of interest" description="Disordered" evidence="1">
    <location>
        <begin position="76"/>
        <end position="127"/>
    </location>
</feature>
<name>A0ABP0VEH3_9BRYO</name>
<dbReference type="EMBL" id="CAXAQS010000514">
    <property type="protein sequence ID" value="CAK9251890.1"/>
    <property type="molecule type" value="Genomic_DNA"/>
</dbReference>
<keyword evidence="4" id="KW-1185">Reference proteome</keyword>
<evidence type="ECO:0000256" key="1">
    <source>
        <dbReference type="SAM" id="MobiDB-lite"/>
    </source>
</evidence>
<dbReference type="PANTHER" id="PTHR14907:SF2">
    <property type="entry name" value="SUPPRESSOR APC DOMAIN-CONTAINING PROTEIN 2"/>
    <property type="match status" value="1"/>
</dbReference>
<dbReference type="InterPro" id="IPR026828">
    <property type="entry name" value="SAPC2_1/2"/>
</dbReference>
<feature type="compositionally biased region" description="Pro residues" evidence="1">
    <location>
        <begin position="107"/>
        <end position="118"/>
    </location>
</feature>
<dbReference type="Pfam" id="PF25825">
    <property type="entry name" value="SAPC2_N"/>
    <property type="match status" value="1"/>
</dbReference>
<evidence type="ECO:0000313" key="4">
    <source>
        <dbReference type="Proteomes" id="UP001497444"/>
    </source>
</evidence>
<gene>
    <name evidence="3" type="ORF">CSSPJE1EN1_LOCUS27268</name>
</gene>